<feature type="chain" id="PRO_5044369953" description="Lipoprotein" evidence="1">
    <location>
        <begin position="20"/>
        <end position="166"/>
    </location>
</feature>
<dbReference type="PROSITE" id="PS51257">
    <property type="entry name" value="PROKAR_LIPOPROTEIN"/>
    <property type="match status" value="1"/>
</dbReference>
<dbReference type="Proteomes" id="UP000092565">
    <property type="component" value="Chromosome"/>
</dbReference>
<keyword evidence="4" id="KW-1185">Reference proteome</keyword>
<evidence type="ECO:0008006" key="6">
    <source>
        <dbReference type="Google" id="ProtNLM"/>
    </source>
</evidence>
<sequence>MIRIAVSLLSGLLVLAACALDKEEEVRAQIAPWVKLGETYFFESSSSCTAAVFYIESPRISSLVSRARSMATGMNMLSAGKPVYFDVRGKTPNALTEEIMSRDLPQGISVLNSGLAGAHCMTELVKGVYYQAIMNPTSQLIFVPDGDAMIVLDRQAGALIYVRGSG</sequence>
<protein>
    <recommendedName>
        <fullName evidence="6">Lipoprotein</fullName>
    </recommendedName>
</protein>
<proteinExistence type="predicted"/>
<reference evidence="2 4" key="1">
    <citation type="submission" date="2016-04" db="EMBL/GenBank/DDBJ databases">
        <authorList>
            <person name="Evans L.H."/>
            <person name="Alamgir A."/>
            <person name="Owens N."/>
            <person name="Weber N.D."/>
            <person name="Virtaneva K."/>
            <person name="Barbian K."/>
            <person name="Babar A."/>
            <person name="Rosenke K."/>
        </authorList>
    </citation>
    <scope>NUCLEOTIDE SEQUENCE [LARGE SCALE GENOMIC DNA]</scope>
    <source>
        <strain evidence="2 4">JL2886</strain>
    </source>
</reference>
<name>A0A1B0ZND0_9RHOB</name>
<dbReference type="RefSeq" id="WP_065270750.1">
    <property type="nucleotide sequence ID" value="NZ_CP015124.1"/>
</dbReference>
<gene>
    <name evidence="2" type="ORF">JL2886_00731</name>
    <name evidence="3" type="ORF">PXK24_08200</name>
</gene>
<evidence type="ECO:0000313" key="4">
    <source>
        <dbReference type="Proteomes" id="UP000092565"/>
    </source>
</evidence>
<evidence type="ECO:0000313" key="5">
    <source>
        <dbReference type="Proteomes" id="UP001218364"/>
    </source>
</evidence>
<dbReference type="OrthoDB" id="7870860at2"/>
<reference evidence="3 5" key="2">
    <citation type="submission" date="2023-02" db="EMBL/GenBank/DDBJ databases">
        <title>Population genomics of bacteria associated with diatom.</title>
        <authorList>
            <person name="Xie J."/>
            <person name="Wang H."/>
        </authorList>
    </citation>
    <scope>NUCLEOTIDE SEQUENCE [LARGE SCALE GENOMIC DNA]</scope>
    <source>
        <strain evidence="3 5">PT47_8</strain>
    </source>
</reference>
<accession>A0A1B0ZND0</accession>
<feature type="signal peptide" evidence="1">
    <location>
        <begin position="1"/>
        <end position="19"/>
    </location>
</feature>
<evidence type="ECO:0000313" key="3">
    <source>
        <dbReference type="EMBL" id="MDE4165673.1"/>
    </source>
</evidence>
<dbReference type="EMBL" id="CP015124">
    <property type="protein sequence ID" value="ANP35657.1"/>
    <property type="molecule type" value="Genomic_DNA"/>
</dbReference>
<dbReference type="Proteomes" id="UP001218364">
    <property type="component" value="Unassembled WGS sequence"/>
</dbReference>
<evidence type="ECO:0000256" key="1">
    <source>
        <dbReference type="SAM" id="SignalP"/>
    </source>
</evidence>
<organism evidence="2 4">
    <name type="scientific">Phaeobacter gallaeciensis</name>
    <dbReference type="NCBI Taxonomy" id="60890"/>
    <lineage>
        <taxon>Bacteria</taxon>
        <taxon>Pseudomonadati</taxon>
        <taxon>Pseudomonadota</taxon>
        <taxon>Alphaproteobacteria</taxon>
        <taxon>Rhodobacterales</taxon>
        <taxon>Roseobacteraceae</taxon>
        <taxon>Phaeobacter</taxon>
    </lineage>
</organism>
<dbReference type="AlphaFoldDB" id="A0A1B0ZND0"/>
<dbReference type="EMBL" id="JARCJK010000003">
    <property type="protein sequence ID" value="MDE4165673.1"/>
    <property type="molecule type" value="Genomic_DNA"/>
</dbReference>
<evidence type="ECO:0000313" key="2">
    <source>
        <dbReference type="EMBL" id="ANP35657.1"/>
    </source>
</evidence>
<keyword evidence="1" id="KW-0732">Signal</keyword>